<dbReference type="InterPro" id="IPR013321">
    <property type="entry name" value="Arc_rbn_hlx_hlx"/>
</dbReference>
<dbReference type="Gene3D" id="1.10.1220.10">
    <property type="entry name" value="Met repressor-like"/>
    <property type="match status" value="1"/>
</dbReference>
<organism evidence="1 2">
    <name type="scientific">Salsuginibacillus halophilus</name>
    <dbReference type="NCBI Taxonomy" id="517424"/>
    <lineage>
        <taxon>Bacteria</taxon>
        <taxon>Bacillati</taxon>
        <taxon>Bacillota</taxon>
        <taxon>Bacilli</taxon>
        <taxon>Bacillales</taxon>
        <taxon>Bacillaceae</taxon>
        <taxon>Salsuginibacillus</taxon>
    </lineage>
</organism>
<dbReference type="OrthoDB" id="1634058at2"/>
<accession>A0A2P8HWI7</accession>
<protein>
    <submittedName>
        <fullName evidence="1">CopG family transcriptional regulator/antitoxin EndoAI</fullName>
    </submittedName>
</protein>
<dbReference type="GO" id="GO:0006355">
    <property type="term" value="P:regulation of DNA-templated transcription"/>
    <property type="evidence" value="ECO:0007669"/>
    <property type="project" value="InterPro"/>
</dbReference>
<comment type="caution">
    <text evidence="1">The sequence shown here is derived from an EMBL/GenBank/DDBJ whole genome shotgun (WGS) entry which is preliminary data.</text>
</comment>
<dbReference type="Proteomes" id="UP000242310">
    <property type="component" value="Unassembled WGS sequence"/>
</dbReference>
<proteinExistence type="predicted"/>
<name>A0A2P8HWI7_9BACI</name>
<reference evidence="1 2" key="1">
    <citation type="submission" date="2018-03" db="EMBL/GenBank/DDBJ databases">
        <title>Genomic Encyclopedia of Type Strains, Phase III (KMG-III): the genomes of soil and plant-associated and newly described type strains.</title>
        <authorList>
            <person name="Whitman W."/>
        </authorList>
    </citation>
    <scope>NUCLEOTIDE SEQUENCE [LARGE SCALE GENOMIC DNA]</scope>
    <source>
        <strain evidence="1 2">CGMCC 1.07653</strain>
    </source>
</reference>
<dbReference type="EMBL" id="PYAV01000003">
    <property type="protein sequence ID" value="PSL50587.1"/>
    <property type="molecule type" value="Genomic_DNA"/>
</dbReference>
<sequence length="88" mass="10248">MSNTQQIAVHVPVDLYEEIQHLTDSQKDSFFYDVLRRHVEQKKAQDLRFQMKQGYMEMAQINLEIAEDFCSCECEALQLTEGVYAGGR</sequence>
<evidence type="ECO:0000313" key="1">
    <source>
        <dbReference type="EMBL" id="PSL50587.1"/>
    </source>
</evidence>
<dbReference type="RefSeq" id="WP_106587905.1">
    <property type="nucleotide sequence ID" value="NZ_PYAV01000003.1"/>
</dbReference>
<gene>
    <name evidence="1" type="ORF">B0H94_103200</name>
</gene>
<keyword evidence="2" id="KW-1185">Reference proteome</keyword>
<evidence type="ECO:0000313" key="2">
    <source>
        <dbReference type="Proteomes" id="UP000242310"/>
    </source>
</evidence>
<dbReference type="AlphaFoldDB" id="A0A2P8HWI7"/>